<name>A0A085N542_9BILA</name>
<dbReference type="Proteomes" id="UP000030764">
    <property type="component" value="Unassembled WGS sequence"/>
</dbReference>
<organism evidence="2">
    <name type="scientific">Trichuris suis</name>
    <name type="common">pig whipworm</name>
    <dbReference type="NCBI Taxonomy" id="68888"/>
    <lineage>
        <taxon>Eukaryota</taxon>
        <taxon>Metazoa</taxon>
        <taxon>Ecdysozoa</taxon>
        <taxon>Nematoda</taxon>
        <taxon>Enoplea</taxon>
        <taxon>Dorylaimia</taxon>
        <taxon>Trichinellida</taxon>
        <taxon>Trichuridae</taxon>
        <taxon>Trichuris</taxon>
    </lineage>
</organism>
<evidence type="ECO:0000313" key="3">
    <source>
        <dbReference type="Proteomes" id="UP000030764"/>
    </source>
</evidence>
<accession>A0A085N542</accession>
<dbReference type="EMBL" id="KL367553">
    <property type="protein sequence ID" value="KFD64588.1"/>
    <property type="molecule type" value="Genomic_DNA"/>
</dbReference>
<gene>
    <name evidence="1" type="ORF">M513_12953</name>
    <name evidence="2" type="ORF">M514_12953</name>
</gene>
<proteinExistence type="predicted"/>
<evidence type="ECO:0000313" key="1">
    <source>
        <dbReference type="EMBL" id="KFD46179.1"/>
    </source>
</evidence>
<dbReference type="AlphaFoldDB" id="A0A085N542"/>
<protein>
    <submittedName>
        <fullName evidence="2">Uncharacterized protein</fullName>
    </submittedName>
</protein>
<evidence type="ECO:0000313" key="2">
    <source>
        <dbReference type="EMBL" id="KFD64588.1"/>
    </source>
</evidence>
<sequence length="78" mass="8803">MHESPNFTVKFELFGFHSIRLGEQPYPGPRLSDVDSVIAVRGEPPEMHHVLTHNLPLSYIREVGESAHRRSHVCGTKA</sequence>
<reference evidence="2 3" key="1">
    <citation type="journal article" date="2014" name="Nat. Genet.">
        <title>Genome and transcriptome of the porcine whipworm Trichuris suis.</title>
        <authorList>
            <person name="Jex A.R."/>
            <person name="Nejsum P."/>
            <person name="Schwarz E.M."/>
            <person name="Hu L."/>
            <person name="Young N.D."/>
            <person name="Hall R.S."/>
            <person name="Korhonen P.K."/>
            <person name="Liao S."/>
            <person name="Thamsborg S."/>
            <person name="Xia J."/>
            <person name="Xu P."/>
            <person name="Wang S."/>
            <person name="Scheerlinck J.P."/>
            <person name="Hofmann A."/>
            <person name="Sternberg P.W."/>
            <person name="Wang J."/>
            <person name="Gasser R.B."/>
        </authorList>
    </citation>
    <scope>NUCLEOTIDE SEQUENCE [LARGE SCALE GENOMIC DNA]</scope>
    <source>
        <strain evidence="2">DCEP-RM93F</strain>
        <strain evidence="1">DCEP-RM93M</strain>
    </source>
</reference>
<keyword evidence="3" id="KW-1185">Reference proteome</keyword>
<dbReference type="Proteomes" id="UP000030758">
    <property type="component" value="Unassembled WGS sequence"/>
</dbReference>
<dbReference type="EMBL" id="KL363389">
    <property type="protein sequence ID" value="KFD46179.1"/>
    <property type="molecule type" value="Genomic_DNA"/>
</dbReference>